<dbReference type="Pfam" id="PF00571">
    <property type="entry name" value="CBS"/>
    <property type="match status" value="2"/>
</dbReference>
<evidence type="ECO:0000313" key="5">
    <source>
        <dbReference type="Proteomes" id="UP001500657"/>
    </source>
</evidence>
<protein>
    <submittedName>
        <fullName evidence="4">CBS domain-containing protein</fullName>
    </submittedName>
</protein>
<accession>A0ABP3EHS9</accession>
<dbReference type="InterPro" id="IPR000644">
    <property type="entry name" value="CBS_dom"/>
</dbReference>
<dbReference type="SUPFAM" id="SSF54631">
    <property type="entry name" value="CBS-domain pair"/>
    <property type="match status" value="1"/>
</dbReference>
<keyword evidence="1 2" id="KW-0129">CBS domain</keyword>
<proteinExistence type="predicted"/>
<keyword evidence="5" id="KW-1185">Reference proteome</keyword>
<evidence type="ECO:0000256" key="2">
    <source>
        <dbReference type="PROSITE-ProRule" id="PRU00703"/>
    </source>
</evidence>
<gene>
    <name evidence="4" type="ORF">GCM10009126_31130</name>
</gene>
<comment type="caution">
    <text evidence="4">The sequence shown here is derived from an EMBL/GenBank/DDBJ whole genome shotgun (WGS) entry which is preliminary data.</text>
</comment>
<dbReference type="InterPro" id="IPR051257">
    <property type="entry name" value="Diverse_CBS-Domain"/>
</dbReference>
<dbReference type="RefSeq" id="WP_343883727.1">
    <property type="nucleotide sequence ID" value="NZ_BAAAFO010000004.1"/>
</dbReference>
<dbReference type="SMART" id="SM00116">
    <property type="entry name" value="CBS"/>
    <property type="match status" value="2"/>
</dbReference>
<sequence>MNVQNIMTPRPRVCAAGVPLAHAARLMLEQDVGEIPVTDGEMRPIGVITDRDIVLRCVAVGGNAQDVTVESCMTAPAQTVRDDATLEECAQLMARHRIRRVPIVDANGAICGIVAQADLEATDARSLKQQVAERVSTPH</sequence>
<evidence type="ECO:0000256" key="1">
    <source>
        <dbReference type="ARBA" id="ARBA00023122"/>
    </source>
</evidence>
<feature type="domain" description="CBS" evidence="3">
    <location>
        <begin position="7"/>
        <end position="67"/>
    </location>
</feature>
<dbReference type="InterPro" id="IPR046342">
    <property type="entry name" value="CBS_dom_sf"/>
</dbReference>
<reference evidence="5" key="1">
    <citation type="journal article" date="2019" name="Int. J. Syst. Evol. Microbiol.">
        <title>The Global Catalogue of Microorganisms (GCM) 10K type strain sequencing project: providing services to taxonomists for standard genome sequencing and annotation.</title>
        <authorList>
            <consortium name="The Broad Institute Genomics Platform"/>
            <consortium name="The Broad Institute Genome Sequencing Center for Infectious Disease"/>
            <person name="Wu L."/>
            <person name="Ma J."/>
        </authorList>
    </citation>
    <scope>NUCLEOTIDE SEQUENCE [LARGE SCALE GENOMIC DNA]</scope>
    <source>
        <strain evidence="5">JCM 16242</strain>
    </source>
</reference>
<evidence type="ECO:0000259" key="3">
    <source>
        <dbReference type="PROSITE" id="PS51371"/>
    </source>
</evidence>
<dbReference type="PANTHER" id="PTHR43080">
    <property type="entry name" value="CBS DOMAIN-CONTAINING PROTEIN CBSX3, MITOCHONDRIAL"/>
    <property type="match status" value="1"/>
</dbReference>
<dbReference type="CDD" id="cd04622">
    <property type="entry name" value="CBS_pair_HRP1_like"/>
    <property type="match status" value="1"/>
</dbReference>
<evidence type="ECO:0000313" key="4">
    <source>
        <dbReference type="EMBL" id="GAA0263233.1"/>
    </source>
</evidence>
<dbReference type="PANTHER" id="PTHR43080:SF2">
    <property type="entry name" value="CBS DOMAIN-CONTAINING PROTEIN"/>
    <property type="match status" value="1"/>
</dbReference>
<organism evidence="4 5">
    <name type="scientific">Rhodanobacter caeni</name>
    <dbReference type="NCBI Taxonomy" id="657654"/>
    <lineage>
        <taxon>Bacteria</taxon>
        <taxon>Pseudomonadati</taxon>
        <taxon>Pseudomonadota</taxon>
        <taxon>Gammaproteobacteria</taxon>
        <taxon>Lysobacterales</taxon>
        <taxon>Rhodanobacteraceae</taxon>
        <taxon>Rhodanobacter</taxon>
    </lineage>
</organism>
<feature type="domain" description="CBS" evidence="3">
    <location>
        <begin position="73"/>
        <end position="129"/>
    </location>
</feature>
<dbReference type="EMBL" id="BAAAFO010000004">
    <property type="protein sequence ID" value="GAA0263233.1"/>
    <property type="molecule type" value="Genomic_DNA"/>
</dbReference>
<dbReference type="Proteomes" id="UP001500657">
    <property type="component" value="Unassembled WGS sequence"/>
</dbReference>
<name>A0ABP3EHS9_9GAMM</name>
<dbReference type="PROSITE" id="PS51371">
    <property type="entry name" value="CBS"/>
    <property type="match status" value="2"/>
</dbReference>
<dbReference type="Gene3D" id="3.10.580.10">
    <property type="entry name" value="CBS-domain"/>
    <property type="match status" value="1"/>
</dbReference>